<dbReference type="EMBL" id="CM020618">
    <property type="protein sequence ID" value="KAK1862554.1"/>
    <property type="molecule type" value="Genomic_DNA"/>
</dbReference>
<keyword evidence="2" id="KW-1185">Reference proteome</keyword>
<protein>
    <submittedName>
        <fullName evidence="1">Uncharacterized protein</fullName>
    </submittedName>
</protein>
<gene>
    <name evidence="1" type="ORF">I4F81_005122</name>
</gene>
<dbReference type="Proteomes" id="UP000798662">
    <property type="component" value="Chromosome 1"/>
</dbReference>
<accession>A0ACC3BXW9</accession>
<evidence type="ECO:0000313" key="1">
    <source>
        <dbReference type="EMBL" id="KAK1862554.1"/>
    </source>
</evidence>
<comment type="caution">
    <text evidence="1">The sequence shown here is derived from an EMBL/GenBank/DDBJ whole genome shotgun (WGS) entry which is preliminary data.</text>
</comment>
<reference evidence="1" key="1">
    <citation type="submission" date="2019-11" db="EMBL/GenBank/DDBJ databases">
        <title>Nori genome reveals adaptations in red seaweeds to the harsh intertidal environment.</title>
        <authorList>
            <person name="Wang D."/>
            <person name="Mao Y."/>
        </authorList>
    </citation>
    <scope>NUCLEOTIDE SEQUENCE</scope>
    <source>
        <tissue evidence="1">Gametophyte</tissue>
    </source>
</reference>
<name>A0ACC3BXW9_PYRYE</name>
<organism evidence="1 2">
    <name type="scientific">Pyropia yezoensis</name>
    <name type="common">Susabi-nori</name>
    <name type="synonym">Porphyra yezoensis</name>
    <dbReference type="NCBI Taxonomy" id="2788"/>
    <lineage>
        <taxon>Eukaryota</taxon>
        <taxon>Rhodophyta</taxon>
        <taxon>Bangiophyceae</taxon>
        <taxon>Bangiales</taxon>
        <taxon>Bangiaceae</taxon>
        <taxon>Pyropia</taxon>
    </lineage>
</organism>
<evidence type="ECO:0000313" key="2">
    <source>
        <dbReference type="Proteomes" id="UP000798662"/>
    </source>
</evidence>
<sequence>MAAVGCCMWSLGRVYRLDSFLLLLYPLPPVFVALRWDTRRAFQTVGVTVMLVGCSLGPFYAFLYALGIGSLSVVMAAGLAGRWPTALLLAATTATKVAGVAAQVSIAARLLGFGGWSLVTTQLPTVTAALLGDFSYEWTGLFIQGG</sequence>
<proteinExistence type="predicted"/>